<gene>
    <name evidence="1" type="ORF">DPMN_067921</name>
</gene>
<dbReference type="Proteomes" id="UP000828390">
    <property type="component" value="Unassembled WGS sequence"/>
</dbReference>
<proteinExistence type="predicted"/>
<dbReference type="EMBL" id="JAIWYP010000014">
    <property type="protein sequence ID" value="KAH3708469.1"/>
    <property type="molecule type" value="Genomic_DNA"/>
</dbReference>
<organism evidence="1 2">
    <name type="scientific">Dreissena polymorpha</name>
    <name type="common">Zebra mussel</name>
    <name type="synonym">Mytilus polymorpha</name>
    <dbReference type="NCBI Taxonomy" id="45954"/>
    <lineage>
        <taxon>Eukaryota</taxon>
        <taxon>Metazoa</taxon>
        <taxon>Spiralia</taxon>
        <taxon>Lophotrochozoa</taxon>
        <taxon>Mollusca</taxon>
        <taxon>Bivalvia</taxon>
        <taxon>Autobranchia</taxon>
        <taxon>Heteroconchia</taxon>
        <taxon>Euheterodonta</taxon>
        <taxon>Imparidentia</taxon>
        <taxon>Neoheterodontei</taxon>
        <taxon>Myida</taxon>
        <taxon>Dreissenoidea</taxon>
        <taxon>Dreissenidae</taxon>
        <taxon>Dreissena</taxon>
    </lineage>
</organism>
<sequence>MGKLQEKTSIKTKLICRGEVLAFINGNEDSASVAEEIVRRKRTFSIKENIENVPVILTTDTEATRTIISDRVYNKLDPKIRLQLNKSACLTGASGIPLK</sequence>
<protein>
    <submittedName>
        <fullName evidence="1">Uncharacterized protein</fullName>
    </submittedName>
</protein>
<name>A0A9D4BTT7_DREPO</name>
<evidence type="ECO:0000313" key="2">
    <source>
        <dbReference type="Proteomes" id="UP000828390"/>
    </source>
</evidence>
<reference evidence="1" key="2">
    <citation type="submission" date="2020-11" db="EMBL/GenBank/DDBJ databases">
        <authorList>
            <person name="McCartney M.A."/>
            <person name="Auch B."/>
            <person name="Kono T."/>
            <person name="Mallez S."/>
            <person name="Becker A."/>
            <person name="Gohl D.M."/>
            <person name="Silverstein K.A.T."/>
            <person name="Koren S."/>
            <person name="Bechman K.B."/>
            <person name="Herman A."/>
            <person name="Abrahante J.E."/>
            <person name="Garbe J."/>
        </authorList>
    </citation>
    <scope>NUCLEOTIDE SEQUENCE</scope>
    <source>
        <strain evidence="1">Duluth1</strain>
        <tissue evidence="1">Whole animal</tissue>
    </source>
</reference>
<evidence type="ECO:0000313" key="1">
    <source>
        <dbReference type="EMBL" id="KAH3708469.1"/>
    </source>
</evidence>
<comment type="caution">
    <text evidence="1">The sequence shown here is derived from an EMBL/GenBank/DDBJ whole genome shotgun (WGS) entry which is preliminary data.</text>
</comment>
<accession>A0A9D4BTT7</accession>
<dbReference type="AlphaFoldDB" id="A0A9D4BTT7"/>
<reference evidence="1" key="1">
    <citation type="journal article" date="2019" name="bioRxiv">
        <title>The Genome of the Zebra Mussel, Dreissena polymorpha: A Resource for Invasive Species Research.</title>
        <authorList>
            <person name="McCartney M.A."/>
            <person name="Auch B."/>
            <person name="Kono T."/>
            <person name="Mallez S."/>
            <person name="Zhang Y."/>
            <person name="Obille A."/>
            <person name="Becker A."/>
            <person name="Abrahante J.E."/>
            <person name="Garbe J."/>
            <person name="Badalamenti J.P."/>
            <person name="Herman A."/>
            <person name="Mangelson H."/>
            <person name="Liachko I."/>
            <person name="Sullivan S."/>
            <person name="Sone E.D."/>
            <person name="Koren S."/>
            <person name="Silverstein K.A.T."/>
            <person name="Beckman K.B."/>
            <person name="Gohl D.M."/>
        </authorList>
    </citation>
    <scope>NUCLEOTIDE SEQUENCE</scope>
    <source>
        <strain evidence="1">Duluth1</strain>
        <tissue evidence="1">Whole animal</tissue>
    </source>
</reference>
<keyword evidence="2" id="KW-1185">Reference proteome</keyword>